<evidence type="ECO:0000313" key="3">
    <source>
        <dbReference type="EMBL" id="OLP82805.1"/>
    </source>
</evidence>
<sequence length="1166" mass="132022">MSDSSVEEEPPAGITTPPGWTTPPGRPITTAPAGPPPPRPVQEQQTLAHRISAAVAWELGFQGDVLTYIPWDVATITRLVVSIRSMRPHERQHPNILEYRDSPQPEESDHGELAGDHMTDMNTEEGVEAATLETDSHSEEHGSELIAYESSDPEAVTGDSRRIPISGPREPLTPPPHYNANAATASTTTTWTPGQRNSRVNEIISRMEMEGRAMMTEAEVQALTAEFEAAPLEENATLSYEALFEEGTEDAEENGEADETEAKAGLMSQGFRYSKIYFDHYIAGQAVPESTTHCVRTMTWNAGGLTKPVLQELETYARDMRLDVIHIQETKWSEDYNWSGPDYVYVHSAGQNKLDKVGGLLTMISTRIASSQDVQYNSAWAGRLLHVRIPAGNASLDLLNAYQYSANDKPGTAARRQQFLQKLQRLIAGLPRRNALILSGDMNTSCEPMPHVSGPYVLPVGEYHKQDYKDFLHICEALSLIILNTWNNPKHGQIATFKFGQLSSQIDYIIVRRPQASNTARRAAVMADYPVAQWREGANHYPVMAYVPVPKRPWKTPDPGQLAAFREEVASKLQPDSDFDSIILQANALFTLYHAGRGTSLATLGPLSEMSYFYKHKLQQRKVQLYQNGQIMAPEAELACAEQLATPLTMAVNQEWQAAQVWIRQDWADANVALLPKMKQVSLDLTAAFDLVNWSHLREALALAQLDPSVQELLLQWLRQVVYYFNHRGQQTKVRPSWGLRQGCPASPVLWSVFTALLCQAFDSRLQAGWAAQHAVMYADDSHLRWQFDTYEGFERALTELRIIMRIFSRFDMCINCKKTQAILLLSGLIIAYDRFEALSTRHRLTIVNFSCLNKIGCIYNNIVLSVDNGKLDMSFQEPDQEMAEFFGIVKKGTTPGAPGAPGPEGAQKRRRETEMQRSRWSGWDVDSWENTSRHMGYRGHSGRDPLLISVARLALRHEEELKLLQQDTTMVLWFSPGQDSVLPFLYQTALTFKKKQQTEPTWGLAHVPLKQVMATAMFRELRERFTKVLQNPELLKKATDMGWRDNQGWVYQLWNPQLKHLERDHHRAPVTDVEMTNKLEFFITHLKRDVVHRFHCTRKLTETMDSKATFHLDLSVRNKHAEEIWDLMTELQGNTVFQLIGLGYRRERLGRGPGAQKVYDMLRSS</sequence>
<organism evidence="3 4">
    <name type="scientific">Symbiodinium microadriaticum</name>
    <name type="common">Dinoflagellate</name>
    <name type="synonym">Zooxanthella microadriatica</name>
    <dbReference type="NCBI Taxonomy" id="2951"/>
    <lineage>
        <taxon>Eukaryota</taxon>
        <taxon>Sar</taxon>
        <taxon>Alveolata</taxon>
        <taxon>Dinophyceae</taxon>
        <taxon>Suessiales</taxon>
        <taxon>Symbiodiniaceae</taxon>
        <taxon>Symbiodinium</taxon>
    </lineage>
</organism>
<evidence type="ECO:0000256" key="1">
    <source>
        <dbReference type="SAM" id="MobiDB-lite"/>
    </source>
</evidence>
<dbReference type="GO" id="GO:0003824">
    <property type="term" value="F:catalytic activity"/>
    <property type="evidence" value="ECO:0007669"/>
    <property type="project" value="InterPro"/>
</dbReference>
<proteinExistence type="predicted"/>
<dbReference type="PROSITE" id="PS50878">
    <property type="entry name" value="RT_POL"/>
    <property type="match status" value="1"/>
</dbReference>
<dbReference type="SUPFAM" id="SSF56672">
    <property type="entry name" value="DNA/RNA polymerases"/>
    <property type="match status" value="1"/>
</dbReference>
<dbReference type="SUPFAM" id="SSF56219">
    <property type="entry name" value="DNase I-like"/>
    <property type="match status" value="1"/>
</dbReference>
<comment type="caution">
    <text evidence="3">The sequence shown here is derived from an EMBL/GenBank/DDBJ whole genome shotgun (WGS) entry which is preliminary data.</text>
</comment>
<dbReference type="EMBL" id="LSRX01001165">
    <property type="protein sequence ID" value="OLP82805.1"/>
    <property type="molecule type" value="Genomic_DNA"/>
</dbReference>
<keyword evidence="4" id="KW-1185">Reference proteome</keyword>
<dbReference type="InterPro" id="IPR043502">
    <property type="entry name" value="DNA/RNA_pol_sf"/>
</dbReference>
<feature type="region of interest" description="Disordered" evidence="1">
    <location>
        <begin position="894"/>
        <end position="919"/>
    </location>
</feature>
<dbReference type="Proteomes" id="UP000186817">
    <property type="component" value="Unassembled WGS sequence"/>
</dbReference>
<dbReference type="InterPro" id="IPR005135">
    <property type="entry name" value="Endo/exonuclease/phosphatase"/>
</dbReference>
<feature type="compositionally biased region" description="Acidic residues" evidence="1">
    <location>
        <begin position="1"/>
        <end position="10"/>
    </location>
</feature>
<dbReference type="Pfam" id="PF00078">
    <property type="entry name" value="RVT_1"/>
    <property type="match status" value="1"/>
</dbReference>
<dbReference type="Gene3D" id="3.60.10.10">
    <property type="entry name" value="Endonuclease/exonuclease/phosphatase"/>
    <property type="match status" value="1"/>
</dbReference>
<reference evidence="3 4" key="1">
    <citation type="submission" date="2016-02" db="EMBL/GenBank/DDBJ databases">
        <title>Genome analysis of coral dinoflagellate symbionts highlights evolutionary adaptations to a symbiotic lifestyle.</title>
        <authorList>
            <person name="Aranda M."/>
            <person name="Li Y."/>
            <person name="Liew Y.J."/>
            <person name="Baumgarten S."/>
            <person name="Simakov O."/>
            <person name="Wilson M."/>
            <person name="Piel J."/>
            <person name="Ashoor H."/>
            <person name="Bougouffa S."/>
            <person name="Bajic V.B."/>
            <person name="Ryu T."/>
            <person name="Ravasi T."/>
            <person name="Bayer T."/>
            <person name="Micklem G."/>
            <person name="Kim H."/>
            <person name="Bhak J."/>
            <person name="Lajeunesse T.C."/>
            <person name="Voolstra C.R."/>
        </authorList>
    </citation>
    <scope>NUCLEOTIDE SEQUENCE [LARGE SCALE GENOMIC DNA]</scope>
    <source>
        <strain evidence="3 4">CCMP2467</strain>
    </source>
</reference>
<evidence type="ECO:0000259" key="2">
    <source>
        <dbReference type="PROSITE" id="PS50878"/>
    </source>
</evidence>
<feature type="region of interest" description="Disordered" evidence="1">
    <location>
        <begin position="1"/>
        <end position="46"/>
    </location>
</feature>
<feature type="compositionally biased region" description="Basic and acidic residues" evidence="1">
    <location>
        <begin position="134"/>
        <end position="143"/>
    </location>
</feature>
<feature type="region of interest" description="Disordered" evidence="1">
    <location>
        <begin position="92"/>
        <end position="178"/>
    </location>
</feature>
<dbReference type="OrthoDB" id="435564at2759"/>
<dbReference type="Pfam" id="PF03372">
    <property type="entry name" value="Exo_endo_phos"/>
    <property type="match status" value="1"/>
</dbReference>
<name>A0A1Q9CIR0_SYMMI</name>
<feature type="domain" description="Reverse transcriptase" evidence="2">
    <location>
        <begin position="573"/>
        <end position="891"/>
    </location>
</feature>
<dbReference type="AlphaFoldDB" id="A0A1Q9CIR0"/>
<dbReference type="InterPro" id="IPR000477">
    <property type="entry name" value="RT_dom"/>
</dbReference>
<gene>
    <name evidence="3" type="primary">CFDP2</name>
    <name evidence="3" type="ORF">AK812_SmicGene36512</name>
</gene>
<dbReference type="InterPro" id="IPR036691">
    <property type="entry name" value="Endo/exonu/phosph_ase_sf"/>
</dbReference>
<protein>
    <submittedName>
        <fullName evidence="3">Craniofacial development protein 2</fullName>
    </submittedName>
</protein>
<feature type="compositionally biased region" description="Basic and acidic residues" evidence="1">
    <location>
        <begin position="92"/>
        <end position="119"/>
    </location>
</feature>
<evidence type="ECO:0000313" key="4">
    <source>
        <dbReference type="Proteomes" id="UP000186817"/>
    </source>
</evidence>
<accession>A0A1Q9CIR0</accession>